<dbReference type="GO" id="GO:0005737">
    <property type="term" value="C:cytoplasm"/>
    <property type="evidence" value="ECO:0007669"/>
    <property type="project" value="TreeGrafter"/>
</dbReference>
<dbReference type="SUPFAM" id="SSF56112">
    <property type="entry name" value="Protein kinase-like (PK-like)"/>
    <property type="match status" value="1"/>
</dbReference>
<dbReference type="Gene3D" id="1.10.510.10">
    <property type="entry name" value="Transferase(Phosphotransferase) domain 1"/>
    <property type="match status" value="1"/>
</dbReference>
<dbReference type="GO" id="GO:0005524">
    <property type="term" value="F:ATP binding"/>
    <property type="evidence" value="ECO:0007669"/>
    <property type="project" value="InterPro"/>
</dbReference>
<dbReference type="Pfam" id="PF00069">
    <property type="entry name" value="Pkinase"/>
    <property type="match status" value="1"/>
</dbReference>
<proteinExistence type="predicted"/>
<organism evidence="2 3">
    <name type="scientific">Pseudomonas monteilii</name>
    <dbReference type="NCBI Taxonomy" id="76759"/>
    <lineage>
        <taxon>Bacteria</taxon>
        <taxon>Pseudomonadati</taxon>
        <taxon>Pseudomonadota</taxon>
        <taxon>Gammaproteobacteria</taxon>
        <taxon>Pseudomonadales</taxon>
        <taxon>Pseudomonadaceae</taxon>
        <taxon>Pseudomonas</taxon>
    </lineage>
</organism>
<reference evidence="2 3" key="1">
    <citation type="submission" date="2018-08" db="EMBL/GenBank/DDBJ databases">
        <title>Draft genome sequence of the cyanotroph, Pseudomonas monteilii BCN3.</title>
        <authorList>
            <person name="Jones L.B."/>
            <person name="Kunz D.A."/>
        </authorList>
    </citation>
    <scope>NUCLEOTIDE SEQUENCE [LARGE SCALE GENOMIC DNA]</scope>
    <source>
        <strain evidence="2 3">BCN3</strain>
    </source>
</reference>
<dbReference type="GeneID" id="72420442"/>
<dbReference type="EMBL" id="QWLL01000030">
    <property type="protein sequence ID" value="RII77334.1"/>
    <property type="molecule type" value="Genomic_DNA"/>
</dbReference>
<dbReference type="RefSeq" id="WP_119369889.1">
    <property type="nucleotide sequence ID" value="NZ_QWLL01000030.1"/>
</dbReference>
<evidence type="ECO:0000313" key="3">
    <source>
        <dbReference type="Proteomes" id="UP000265875"/>
    </source>
</evidence>
<accession>A0A399M6B7</accession>
<feature type="domain" description="Protein kinase" evidence="1">
    <location>
        <begin position="27"/>
        <end position="320"/>
    </location>
</feature>
<dbReference type="Proteomes" id="UP000265875">
    <property type="component" value="Unassembled WGS sequence"/>
</dbReference>
<dbReference type="AlphaFoldDB" id="A0A399M6B7"/>
<evidence type="ECO:0000259" key="1">
    <source>
        <dbReference type="PROSITE" id="PS50011"/>
    </source>
</evidence>
<dbReference type="PROSITE" id="PS50011">
    <property type="entry name" value="PROTEIN_KINASE_DOM"/>
    <property type="match status" value="1"/>
</dbReference>
<evidence type="ECO:0000313" key="2">
    <source>
        <dbReference type="EMBL" id="RII77334.1"/>
    </source>
</evidence>
<dbReference type="PANTHER" id="PTHR44167:SF18">
    <property type="entry name" value="PROTEIN KINASE DOMAIN-CONTAINING PROTEIN"/>
    <property type="match status" value="1"/>
</dbReference>
<dbReference type="GO" id="GO:0004674">
    <property type="term" value="F:protein serine/threonine kinase activity"/>
    <property type="evidence" value="ECO:0007669"/>
    <property type="project" value="TreeGrafter"/>
</dbReference>
<dbReference type="SMART" id="SM00220">
    <property type="entry name" value="S_TKc"/>
    <property type="match status" value="1"/>
</dbReference>
<protein>
    <recommendedName>
        <fullName evidence="1">Protein kinase domain-containing protein</fullName>
    </recommendedName>
</protein>
<dbReference type="InterPro" id="IPR000719">
    <property type="entry name" value="Prot_kinase_dom"/>
</dbReference>
<gene>
    <name evidence="2" type="ORF">D0894_12020</name>
</gene>
<sequence>MINKTDSDVKINNFFVLAGLDLLEQRYRIVEEVSGGKSSTAFYGVDEQTGRQVFIKMAICPRSELEKARFRNEARFLKARAGQNGIIKKTAEYLAHGEIFDGRVLYLVTEKINGVLLSEWIENHWAASSLSDRLLIAYRVFGASEYYGISTTHRDLHPGNIMLLDEVVDMRSRVPDYKAIILDWGQSCTTSDYYEEPDADMVTIRNGIGREITNSFYNLPPETFKDWDEWGEHVPKYDSWAMGLLLYRLVTGEDMFSFTNIGQFAQAMRRIESNVDSRLWQLQHHAGGKSSILRGLIGRLLKVDQRARMSIQTARQALWLIIEEDFEPADYGMIQRFLDDPNGFDEVHWKFFETDPLAYIY</sequence>
<dbReference type="InterPro" id="IPR011009">
    <property type="entry name" value="Kinase-like_dom_sf"/>
</dbReference>
<dbReference type="Gene3D" id="3.30.200.20">
    <property type="entry name" value="Phosphorylase Kinase, domain 1"/>
    <property type="match status" value="1"/>
</dbReference>
<name>A0A399M6B7_9PSED</name>
<dbReference type="PANTHER" id="PTHR44167">
    <property type="entry name" value="OVARIAN-SPECIFIC SERINE/THREONINE-PROTEIN KINASE LOK-RELATED"/>
    <property type="match status" value="1"/>
</dbReference>
<comment type="caution">
    <text evidence="2">The sequence shown here is derived from an EMBL/GenBank/DDBJ whole genome shotgun (WGS) entry which is preliminary data.</text>
</comment>